<keyword evidence="2" id="KW-0479">Metal-binding</keyword>
<dbReference type="Proteomes" id="UP000485562">
    <property type="component" value="Unassembled WGS sequence"/>
</dbReference>
<evidence type="ECO:0000256" key="2">
    <source>
        <dbReference type="ARBA" id="ARBA00022485"/>
    </source>
</evidence>
<comment type="caution">
    <text evidence="3">The sequence shown here is derived from an EMBL/GenBank/DDBJ whole genome shotgun (WGS) entry which is preliminary data.</text>
</comment>
<dbReference type="SUPFAM" id="SSF102114">
    <property type="entry name" value="Radical SAM enzymes"/>
    <property type="match status" value="1"/>
</dbReference>
<keyword evidence="2" id="KW-0004">4Fe-4S</keyword>
<accession>A0A1V6CAB8</accession>
<evidence type="ECO:0000256" key="1">
    <source>
        <dbReference type="ARBA" id="ARBA00001966"/>
    </source>
</evidence>
<name>A0A1V6CAB8_UNCT6</name>
<dbReference type="InterPro" id="IPR013785">
    <property type="entry name" value="Aldolase_TIM"/>
</dbReference>
<proteinExistence type="predicted"/>
<organism evidence="3">
    <name type="scientific">candidate division TA06 bacterium ADurb.Bin131</name>
    <dbReference type="NCBI Taxonomy" id="1852827"/>
    <lineage>
        <taxon>Bacteria</taxon>
        <taxon>Bacteria division TA06</taxon>
    </lineage>
</organism>
<dbReference type="InterPro" id="IPR058240">
    <property type="entry name" value="rSAM_sf"/>
</dbReference>
<evidence type="ECO:0000313" key="3">
    <source>
        <dbReference type="EMBL" id="OQB73820.1"/>
    </source>
</evidence>
<dbReference type="PANTHER" id="PTHR43787">
    <property type="entry name" value="FEMO COFACTOR BIOSYNTHESIS PROTEIN NIFB-RELATED"/>
    <property type="match status" value="1"/>
</dbReference>
<dbReference type="AlphaFoldDB" id="A0A1V6CAB8"/>
<reference evidence="3" key="1">
    <citation type="submission" date="2017-02" db="EMBL/GenBank/DDBJ databases">
        <title>Delving into the versatile metabolic prowess of the omnipresent phylum Bacteroidetes.</title>
        <authorList>
            <person name="Nobu M.K."/>
            <person name="Mei R."/>
            <person name="Narihiro T."/>
            <person name="Kuroda K."/>
            <person name="Liu W.-T."/>
        </authorList>
    </citation>
    <scope>NUCLEOTIDE SEQUENCE</scope>
    <source>
        <strain evidence="3">ADurb.Bin131</strain>
    </source>
</reference>
<dbReference type="GO" id="GO:0051539">
    <property type="term" value="F:4 iron, 4 sulfur cluster binding"/>
    <property type="evidence" value="ECO:0007669"/>
    <property type="project" value="UniProtKB-KW"/>
</dbReference>
<sequence length="191" mass="21882">MPDVKIDYYTFSGRGEPTFAKNIKEVAQWIKDKKNGRCALLTNSSTITDKSLTDDLLNLDLISFKIDAATQETFEKINKPCCNIKLNNIIKGITEFRKIYTGLFTIQVMVIKENIQEIEKIASICRDLDPDIVYLNTPLRDSPVKPLTEKEFSEVIVTFKDIPYSSVFEAERKQVQPISRADTIKRRGKKI</sequence>
<comment type="cofactor">
    <cofactor evidence="1">
        <name>[4Fe-4S] cluster</name>
        <dbReference type="ChEBI" id="CHEBI:49883"/>
    </cofactor>
</comment>
<dbReference type="PANTHER" id="PTHR43787:SF11">
    <property type="entry name" value="UPF0026 PROTEIN SLR1464"/>
    <property type="match status" value="1"/>
</dbReference>
<dbReference type="EMBL" id="MWDQ01000063">
    <property type="protein sequence ID" value="OQB73820.1"/>
    <property type="molecule type" value="Genomic_DNA"/>
</dbReference>
<dbReference type="Gene3D" id="3.20.20.70">
    <property type="entry name" value="Aldolase class I"/>
    <property type="match status" value="1"/>
</dbReference>
<keyword evidence="2" id="KW-0411">Iron-sulfur</keyword>
<gene>
    <name evidence="3" type="primary">moaA_1</name>
    <name evidence="3" type="ORF">BWX89_00775</name>
</gene>
<protein>
    <submittedName>
        <fullName evidence="3">Cyclic pyranopterin monophosphate synthase</fullName>
    </submittedName>
</protein>
<keyword evidence="2" id="KW-0408">Iron</keyword>